<protein>
    <submittedName>
        <fullName evidence="1">Uncharacterized protein</fullName>
    </submittedName>
</protein>
<dbReference type="Proteomes" id="UP000286908">
    <property type="component" value="Unassembled WGS sequence"/>
</dbReference>
<sequence length="69" mass="8222">MINHYTTPAPNEKSRRQLSCHWGFIFARIRKHYSTFNESMIYHPQLVGEDYLKQIGAFVDFRAMNVFVI</sequence>
<comment type="caution">
    <text evidence="1">The sequence shown here is derived from an EMBL/GenBank/DDBJ whole genome shotgun (WGS) entry which is preliminary data.</text>
</comment>
<geneLocation type="plasmid" evidence="1">
    <name>unnamed1</name>
</geneLocation>
<name>A0A433ZQU3_MORMO</name>
<accession>A0A433ZQU3</accession>
<dbReference type="AlphaFoldDB" id="A0A433ZQU3"/>
<keyword evidence="1" id="KW-0614">Plasmid</keyword>
<evidence type="ECO:0000313" key="1">
    <source>
        <dbReference type="EMBL" id="RUT64493.1"/>
    </source>
</evidence>
<gene>
    <name evidence="1" type="ORF">CKG00_15030</name>
</gene>
<organism evidence="1 2">
    <name type="scientific">Morganella morganii</name>
    <name type="common">Proteus morganii</name>
    <dbReference type="NCBI Taxonomy" id="582"/>
    <lineage>
        <taxon>Bacteria</taxon>
        <taxon>Pseudomonadati</taxon>
        <taxon>Pseudomonadota</taxon>
        <taxon>Gammaproteobacteria</taxon>
        <taxon>Enterobacterales</taxon>
        <taxon>Morganellaceae</taxon>
        <taxon>Morganella</taxon>
    </lineage>
</organism>
<dbReference type="OrthoDB" id="6198661at2"/>
<evidence type="ECO:0000313" key="2">
    <source>
        <dbReference type="Proteomes" id="UP000286908"/>
    </source>
</evidence>
<reference evidence="1 2" key="1">
    <citation type="submission" date="2017-08" db="EMBL/GenBank/DDBJ databases">
        <title>Draft genome sequence of pheromone producing symbiont Morganella morganii, of the female New Zealand grass grub Costelytra giveni.</title>
        <authorList>
            <person name="Laugraud A."/>
            <person name="Young S.D."/>
            <person name="Hurst M.H."/>
        </authorList>
    </citation>
    <scope>NUCLEOTIDE SEQUENCE [LARGE SCALE GENOMIC DNA]</scope>
    <source>
        <strain evidence="1 2">MMsCG</strain>
        <plasmid evidence="1">unnamed1</plasmid>
    </source>
</reference>
<dbReference type="EMBL" id="NRQY01000002">
    <property type="protein sequence ID" value="RUT64493.1"/>
    <property type="molecule type" value="Genomic_DNA"/>
</dbReference>
<proteinExistence type="predicted"/>